<organism evidence="2 3">
    <name type="scientific">Asaccharospora irregularis DSM 2635</name>
    <dbReference type="NCBI Taxonomy" id="1121321"/>
    <lineage>
        <taxon>Bacteria</taxon>
        <taxon>Bacillati</taxon>
        <taxon>Bacillota</taxon>
        <taxon>Clostridia</taxon>
        <taxon>Peptostreptococcales</taxon>
        <taxon>Peptostreptococcaceae</taxon>
        <taxon>Asaccharospora</taxon>
    </lineage>
</organism>
<evidence type="ECO:0000313" key="3">
    <source>
        <dbReference type="Proteomes" id="UP000243255"/>
    </source>
</evidence>
<dbReference type="STRING" id="1121321.SAMN04488530_11548"/>
<dbReference type="Pfam" id="PF06695">
    <property type="entry name" value="Sm_multidrug_ex"/>
    <property type="match status" value="1"/>
</dbReference>
<protein>
    <submittedName>
        <fullName evidence="2">Uncharacterized membrane protein</fullName>
    </submittedName>
</protein>
<dbReference type="OrthoDB" id="360192at2"/>
<feature type="transmembrane region" description="Helical" evidence="1">
    <location>
        <begin position="84"/>
        <end position="102"/>
    </location>
</feature>
<keyword evidence="3" id="KW-1185">Reference proteome</keyword>
<dbReference type="Proteomes" id="UP000243255">
    <property type="component" value="Unassembled WGS sequence"/>
</dbReference>
<dbReference type="EMBL" id="FQWX01000015">
    <property type="protein sequence ID" value="SHH03848.1"/>
    <property type="molecule type" value="Genomic_DNA"/>
</dbReference>
<name>A0A1M5PQ23_9FIRM</name>
<dbReference type="PANTHER" id="PTHR36007:SF2">
    <property type="entry name" value="TRANSPORT PROTEIN-RELATED"/>
    <property type="match status" value="1"/>
</dbReference>
<sequence length="145" mass="16000">MDYIMLMFMSMLPIIELKGAIPIGITSGLNPVLVYIVCVIGSTLISIPLIITFRSILKILKQNKLFYKVGNKIDRTINNRMKKLKSITIFGLMIFVGVPLPTTGSWTGSAIASILKMRIKDALIGIFLGNALCGAIVLMFMLYLT</sequence>
<dbReference type="AlphaFoldDB" id="A0A1M5PQ23"/>
<evidence type="ECO:0000256" key="1">
    <source>
        <dbReference type="SAM" id="Phobius"/>
    </source>
</evidence>
<keyword evidence="1" id="KW-1133">Transmembrane helix</keyword>
<keyword evidence="1" id="KW-0812">Transmembrane</keyword>
<evidence type="ECO:0000313" key="2">
    <source>
        <dbReference type="EMBL" id="SHH03848.1"/>
    </source>
</evidence>
<keyword evidence="1" id="KW-0472">Membrane</keyword>
<dbReference type="RefSeq" id="WP_084120284.1">
    <property type="nucleotide sequence ID" value="NZ_BAABCH010000017.1"/>
</dbReference>
<proteinExistence type="predicted"/>
<dbReference type="PANTHER" id="PTHR36007">
    <property type="entry name" value="TRANSPORT PROTEIN-RELATED"/>
    <property type="match status" value="1"/>
</dbReference>
<accession>A0A1M5PQ23</accession>
<gene>
    <name evidence="2" type="ORF">SAMN04488530_11548</name>
</gene>
<feature type="transmembrane region" description="Helical" evidence="1">
    <location>
        <begin position="122"/>
        <end position="144"/>
    </location>
</feature>
<reference evidence="3" key="1">
    <citation type="submission" date="2016-11" db="EMBL/GenBank/DDBJ databases">
        <authorList>
            <person name="Varghese N."/>
            <person name="Submissions S."/>
        </authorList>
    </citation>
    <scope>NUCLEOTIDE SEQUENCE [LARGE SCALE GENOMIC DNA]</scope>
    <source>
        <strain evidence="3">DSM 2635</strain>
    </source>
</reference>
<dbReference type="InterPro" id="IPR009577">
    <property type="entry name" value="Sm_multidrug_ex"/>
</dbReference>
<feature type="transmembrane region" description="Helical" evidence="1">
    <location>
        <begin position="32"/>
        <end position="57"/>
    </location>
</feature>